<comment type="similarity">
    <text evidence="5">Belongs to the zinc-containing alcohol dehydrogenase family.</text>
</comment>
<dbReference type="Gene3D" id="3.90.180.10">
    <property type="entry name" value="Medium-chain alcohol dehydrogenases, catalytic domain"/>
    <property type="match status" value="2"/>
</dbReference>
<organism evidence="7 8">
    <name type="scientific">Nonomuraea glycinis</name>
    <dbReference type="NCBI Taxonomy" id="2047744"/>
    <lineage>
        <taxon>Bacteria</taxon>
        <taxon>Bacillati</taxon>
        <taxon>Actinomycetota</taxon>
        <taxon>Actinomycetes</taxon>
        <taxon>Streptosporangiales</taxon>
        <taxon>Streptosporangiaceae</taxon>
        <taxon>Nonomuraea</taxon>
    </lineage>
</organism>
<dbReference type="PANTHER" id="PTHR43401">
    <property type="entry name" value="L-THREONINE 3-DEHYDROGENASE"/>
    <property type="match status" value="1"/>
</dbReference>
<dbReference type="InterPro" id="IPR013149">
    <property type="entry name" value="ADH-like_C"/>
</dbReference>
<evidence type="ECO:0000256" key="5">
    <source>
        <dbReference type="RuleBase" id="RU361277"/>
    </source>
</evidence>
<dbReference type="PROSITE" id="PS00059">
    <property type="entry name" value="ADH_ZINC"/>
    <property type="match status" value="1"/>
</dbReference>
<evidence type="ECO:0000259" key="6">
    <source>
        <dbReference type="SMART" id="SM00829"/>
    </source>
</evidence>
<keyword evidence="3 5" id="KW-0862">Zinc</keyword>
<dbReference type="InterPro" id="IPR050129">
    <property type="entry name" value="Zn_alcohol_dh"/>
</dbReference>
<sequence length="331" mass="35624">MRHISLAGRRRIRLDHDAPVPAIGPGDVLVRVAACTVCNRSDLAYYHYYGLRDHCATGCFGHEIAGTVAAVGERVTSVEPGRRVFVRTPLTSGFAEFAAAREVSVGALPDDVPFERGAILQLLPLAVHATRGVRLGDRVAIVGQGPVGLMALQVARLRGAAEIAVADLDPWRLDQSMLLGADRTVLVESPHAVPDRLGADFDVAVEAVGTPHTARACVDLVRQNGLVVFLGTHHVDTEVTFDMVKWEKKGLRVHSSAEPTDTARAEAMAVAVRLAFAGRVRLDTILTATYPLENLQEALDRLSQSPTLHPAGHDTPHRTPPEKTLKIAICP</sequence>
<accession>A0A918E8X5</accession>
<comment type="caution">
    <text evidence="7">The sequence shown here is derived from an EMBL/GenBank/DDBJ whole genome shotgun (WGS) entry which is preliminary data.</text>
</comment>
<proteinExistence type="inferred from homology"/>
<keyword evidence="4" id="KW-0560">Oxidoreductase</keyword>
<evidence type="ECO:0000256" key="2">
    <source>
        <dbReference type="ARBA" id="ARBA00022723"/>
    </source>
</evidence>
<feature type="domain" description="Enoyl reductase (ER)" evidence="6">
    <location>
        <begin position="8"/>
        <end position="329"/>
    </location>
</feature>
<evidence type="ECO:0000256" key="4">
    <source>
        <dbReference type="ARBA" id="ARBA00023002"/>
    </source>
</evidence>
<dbReference type="InterPro" id="IPR011032">
    <property type="entry name" value="GroES-like_sf"/>
</dbReference>
<evidence type="ECO:0000313" key="8">
    <source>
        <dbReference type="Proteomes" id="UP000660745"/>
    </source>
</evidence>
<dbReference type="GO" id="GO:0008270">
    <property type="term" value="F:zinc ion binding"/>
    <property type="evidence" value="ECO:0007669"/>
    <property type="project" value="InterPro"/>
</dbReference>
<keyword evidence="8" id="KW-1185">Reference proteome</keyword>
<evidence type="ECO:0000256" key="3">
    <source>
        <dbReference type="ARBA" id="ARBA00022833"/>
    </source>
</evidence>
<dbReference type="Pfam" id="PF08240">
    <property type="entry name" value="ADH_N"/>
    <property type="match status" value="1"/>
</dbReference>
<comment type="cofactor">
    <cofactor evidence="1 5">
        <name>Zn(2+)</name>
        <dbReference type="ChEBI" id="CHEBI:29105"/>
    </cofactor>
</comment>
<dbReference type="SMART" id="SM00829">
    <property type="entry name" value="PKS_ER"/>
    <property type="match status" value="1"/>
</dbReference>
<dbReference type="SUPFAM" id="SSF50129">
    <property type="entry name" value="GroES-like"/>
    <property type="match status" value="1"/>
</dbReference>
<dbReference type="PANTHER" id="PTHR43401:SF2">
    <property type="entry name" value="L-THREONINE 3-DEHYDROGENASE"/>
    <property type="match status" value="1"/>
</dbReference>
<reference evidence="7" key="2">
    <citation type="submission" date="2020-09" db="EMBL/GenBank/DDBJ databases">
        <authorList>
            <person name="Sun Q."/>
            <person name="Zhou Y."/>
        </authorList>
    </citation>
    <scope>NUCLEOTIDE SEQUENCE</scope>
    <source>
        <strain evidence="7">CGMCC 4.7430</strain>
    </source>
</reference>
<dbReference type="Proteomes" id="UP000660745">
    <property type="component" value="Unassembled WGS sequence"/>
</dbReference>
<dbReference type="EMBL" id="BMNK01000019">
    <property type="protein sequence ID" value="GGP15663.1"/>
    <property type="molecule type" value="Genomic_DNA"/>
</dbReference>
<dbReference type="AlphaFoldDB" id="A0A918E8X5"/>
<evidence type="ECO:0000256" key="1">
    <source>
        <dbReference type="ARBA" id="ARBA00001947"/>
    </source>
</evidence>
<dbReference type="SUPFAM" id="SSF51735">
    <property type="entry name" value="NAD(P)-binding Rossmann-fold domains"/>
    <property type="match status" value="1"/>
</dbReference>
<name>A0A918E8X5_9ACTN</name>
<protein>
    <submittedName>
        <fullName evidence="7">Alcohol dehydrogenase</fullName>
    </submittedName>
</protein>
<dbReference type="InterPro" id="IPR020843">
    <property type="entry name" value="ER"/>
</dbReference>
<reference evidence="7" key="1">
    <citation type="journal article" date="2014" name="Int. J. Syst. Evol. Microbiol.">
        <title>Complete genome sequence of Corynebacterium casei LMG S-19264T (=DSM 44701T), isolated from a smear-ripened cheese.</title>
        <authorList>
            <consortium name="US DOE Joint Genome Institute (JGI-PGF)"/>
            <person name="Walter F."/>
            <person name="Albersmeier A."/>
            <person name="Kalinowski J."/>
            <person name="Ruckert C."/>
        </authorList>
    </citation>
    <scope>NUCLEOTIDE SEQUENCE</scope>
    <source>
        <strain evidence="7">CGMCC 4.7430</strain>
    </source>
</reference>
<gene>
    <name evidence="7" type="ORF">GCM10012278_76350</name>
</gene>
<dbReference type="InterPro" id="IPR013154">
    <property type="entry name" value="ADH-like_N"/>
</dbReference>
<dbReference type="InterPro" id="IPR002328">
    <property type="entry name" value="ADH_Zn_CS"/>
</dbReference>
<keyword evidence="2 5" id="KW-0479">Metal-binding</keyword>
<dbReference type="RefSeq" id="WP_189143631.1">
    <property type="nucleotide sequence ID" value="NZ_BMNK01000019.1"/>
</dbReference>
<dbReference type="GO" id="GO:0016491">
    <property type="term" value="F:oxidoreductase activity"/>
    <property type="evidence" value="ECO:0007669"/>
    <property type="project" value="UniProtKB-KW"/>
</dbReference>
<evidence type="ECO:0000313" key="7">
    <source>
        <dbReference type="EMBL" id="GGP15663.1"/>
    </source>
</evidence>
<dbReference type="Pfam" id="PF00107">
    <property type="entry name" value="ADH_zinc_N"/>
    <property type="match status" value="1"/>
</dbReference>
<dbReference type="Gene3D" id="3.40.50.720">
    <property type="entry name" value="NAD(P)-binding Rossmann-like Domain"/>
    <property type="match status" value="1"/>
</dbReference>
<dbReference type="InterPro" id="IPR036291">
    <property type="entry name" value="NAD(P)-bd_dom_sf"/>
</dbReference>